<feature type="region of interest" description="Disordered" evidence="5">
    <location>
        <begin position="606"/>
        <end position="628"/>
    </location>
</feature>
<keyword evidence="1" id="KW-0677">Repeat</keyword>
<dbReference type="STRING" id="113540.ENSSFOP00015017588"/>
<evidence type="ECO:0000256" key="2">
    <source>
        <dbReference type="ARBA" id="ARBA00023054"/>
    </source>
</evidence>
<evidence type="ECO:0000313" key="6">
    <source>
        <dbReference type="EMBL" id="KPP73813.1"/>
    </source>
</evidence>
<evidence type="ECO:0000256" key="3">
    <source>
        <dbReference type="PROSITE-ProRule" id="PRU00023"/>
    </source>
</evidence>
<feature type="region of interest" description="Disordered" evidence="5">
    <location>
        <begin position="633"/>
        <end position="652"/>
    </location>
</feature>
<protein>
    <submittedName>
        <fullName evidence="6">Ankyrin repeat domain-containing protein 24-like</fullName>
    </submittedName>
</protein>
<feature type="repeat" description="ANK" evidence="3">
    <location>
        <begin position="163"/>
        <end position="185"/>
    </location>
</feature>
<dbReference type="PRINTS" id="PR01415">
    <property type="entry name" value="ANKYRIN"/>
</dbReference>
<dbReference type="InterPro" id="IPR042420">
    <property type="entry name" value="RAI14/UACA"/>
</dbReference>
<feature type="repeat" description="ANK" evidence="3">
    <location>
        <begin position="130"/>
        <end position="162"/>
    </location>
</feature>
<dbReference type="EMBL" id="JARO02002015">
    <property type="protein sequence ID" value="KPP73813.1"/>
    <property type="molecule type" value="Genomic_DNA"/>
</dbReference>
<dbReference type="Proteomes" id="UP000034805">
    <property type="component" value="Unassembled WGS sequence"/>
</dbReference>
<dbReference type="GO" id="GO:0003779">
    <property type="term" value="F:actin binding"/>
    <property type="evidence" value="ECO:0007669"/>
    <property type="project" value="InterPro"/>
</dbReference>
<dbReference type="InterPro" id="IPR002110">
    <property type="entry name" value="Ankyrin_rpt"/>
</dbReference>
<dbReference type="PANTHER" id="PTHR24129">
    <property type="entry name" value="ANKYCORBIN"/>
    <property type="match status" value="1"/>
</dbReference>
<evidence type="ECO:0000256" key="5">
    <source>
        <dbReference type="SAM" id="MobiDB-lite"/>
    </source>
</evidence>
<dbReference type="PANTHER" id="PTHR24129:SF0">
    <property type="entry name" value="ANKYCORBIN"/>
    <property type="match status" value="1"/>
</dbReference>
<dbReference type="AlphaFoldDB" id="A0A0P7Z0M0"/>
<name>A0A0P7Z0M0_SCLFO</name>
<feature type="coiled-coil region" evidence="4">
    <location>
        <begin position="570"/>
        <end position="597"/>
    </location>
</feature>
<evidence type="ECO:0000256" key="4">
    <source>
        <dbReference type="SAM" id="Coils"/>
    </source>
</evidence>
<feature type="compositionally biased region" description="Basic and acidic residues" evidence="5">
    <location>
        <begin position="618"/>
        <end position="628"/>
    </location>
</feature>
<dbReference type="Pfam" id="PF12796">
    <property type="entry name" value="Ank_2"/>
    <property type="match status" value="2"/>
</dbReference>
<evidence type="ECO:0000256" key="1">
    <source>
        <dbReference type="ARBA" id="ARBA00022737"/>
    </source>
</evidence>
<dbReference type="SUPFAM" id="SSF48403">
    <property type="entry name" value="Ankyrin repeat"/>
    <property type="match status" value="1"/>
</dbReference>
<proteinExistence type="predicted"/>
<keyword evidence="2 4" id="KW-0175">Coiled coil</keyword>
<comment type="caution">
    <text evidence="6">The sequence shown here is derived from an EMBL/GenBank/DDBJ whole genome shotgun (WGS) entry which is preliminary data.</text>
</comment>
<dbReference type="InterPro" id="IPR036770">
    <property type="entry name" value="Ankyrin_rpt-contain_sf"/>
</dbReference>
<accession>A0A0P7Z0M0</accession>
<feature type="compositionally biased region" description="Basic and acidic residues" evidence="5">
    <location>
        <begin position="637"/>
        <end position="652"/>
    </location>
</feature>
<dbReference type="SMART" id="SM00248">
    <property type="entry name" value="ANK"/>
    <property type="match status" value="4"/>
</dbReference>
<keyword evidence="3" id="KW-0040">ANK repeat</keyword>
<feature type="coiled-coil region" evidence="4">
    <location>
        <begin position="826"/>
        <end position="891"/>
    </location>
</feature>
<evidence type="ECO:0000313" key="7">
    <source>
        <dbReference type="Proteomes" id="UP000034805"/>
    </source>
</evidence>
<feature type="region of interest" description="Disordered" evidence="5">
    <location>
        <begin position="238"/>
        <end position="257"/>
    </location>
</feature>
<gene>
    <name evidence="6" type="ORF">Z043_107075</name>
</gene>
<dbReference type="Gene3D" id="1.25.40.20">
    <property type="entry name" value="Ankyrin repeat-containing domain"/>
    <property type="match status" value="2"/>
</dbReference>
<feature type="repeat" description="ANK" evidence="3">
    <location>
        <begin position="283"/>
        <end position="315"/>
    </location>
</feature>
<reference evidence="6 7" key="1">
    <citation type="submission" date="2015-08" db="EMBL/GenBank/DDBJ databases">
        <title>The genome of the Asian arowana (Scleropages formosus).</title>
        <authorList>
            <person name="Tan M.H."/>
            <person name="Gan H.M."/>
            <person name="Croft L.J."/>
            <person name="Austin C.M."/>
        </authorList>
    </citation>
    <scope>NUCLEOTIDE SEQUENCE [LARGE SCALE GENOMIC DNA]</scope>
    <source>
        <strain evidence="6">Aro1</strain>
    </source>
</reference>
<dbReference type="PROSITE" id="PS50088">
    <property type="entry name" value="ANK_REPEAT"/>
    <property type="match status" value="4"/>
</dbReference>
<sequence length="1078" mass="118380">MIKCRLASICNPQHFSVLLIYHPLMHTGAPLWVDEALLPVFWGTCGMWVAANSPPGQIPHILGGPLNLHWQALAGRFCWGPDTHVSAHPQGLDWNKSDERLLQAVEQNDPDKVAALLVKKRLCASKLDSDGKSAFHMSVSRGRVDCLEVFLSHGVDMSSTDGSGLSALHLAAKNGHPMCVRRLLQGSGQCVSSRTFMSYWLGSDVGDLEDAGGNLYLSAQEGAPVDSTDSLGRTALHHAVSPDRRSATTNPSPMSGSPAAHGCLSCTEILGDFSTCLDTQDTDGVTPLLLAAQTGRAAICDLLLTQGADVNLRDSWGRSALMLACEMNSVDTVQALMRGGAKPHSANEGQLCTLPGPVLKSVVLCDTEEMYQMGMGRAPLLRRKNDLEQEQHSAPSALEELCALEEQLKQVEMERNRLLLAIQDLQEAKRMGMEEELNPLAPEALTPRSCDSEHDFLSAQEDCMSQGDADSLCTPLSQRKTLAGWALLGNMDVQSDMVLKAQSDTESVDMQSTCSLLVPIALYDSLKKESEGRQEPACKAQGAAETSCGKEDDGCVDILEQEQGEGTGGEGPLKERLQELEQELTKALEELEELRGRAQVGVMDKEAPVEDGNQEVQQRGEHMQKQEEQVEVMTTGEKPDQEGAGRSDADADGVWSEKAEEVMTELEGNVENNLLAEQEQGGEWDRDPAPSLRAEESIQQGVLQDRLVSVEMELEPSTPGLQLEQLAQERAEVAARLAEALRELKRMRPLPELSGEEEEEDTHLCFRLDCSSQTSRASSGGDTVQPYYWSVEQRGAQMCQCEKQGSLDVVPVSQHQEALVTFNHQLSKAARELQEEKALRWQAEQKILRLQADLQTIQQDMISRQEHETVKLALQRSLEESETRAQEALQALGDAQQGALSRENHEAQCNALRTQIGSFSARLAALSHKHQDTCFELLRVQREALFNKMARQAVEAQLSTARRHLADLKVQSCCRAVGVVKGESRIAELSKEVFLKEALETPLPLLGLPSSESSSQQVALKSGVAMLTRQLQDWEQKHRAVVSVYRAHLLAAVQGRMDEEVQTLLLQILRMTQTDPSY</sequence>
<dbReference type="PROSITE" id="PS50297">
    <property type="entry name" value="ANK_REP_REGION"/>
    <property type="match status" value="3"/>
</dbReference>
<feature type="repeat" description="ANK" evidence="3">
    <location>
        <begin position="316"/>
        <end position="348"/>
    </location>
</feature>
<organism evidence="6 7">
    <name type="scientific">Scleropages formosus</name>
    <name type="common">Asian bonytongue</name>
    <name type="synonym">Osteoglossum formosum</name>
    <dbReference type="NCBI Taxonomy" id="113540"/>
    <lineage>
        <taxon>Eukaryota</taxon>
        <taxon>Metazoa</taxon>
        <taxon>Chordata</taxon>
        <taxon>Craniata</taxon>
        <taxon>Vertebrata</taxon>
        <taxon>Euteleostomi</taxon>
        <taxon>Actinopterygii</taxon>
        <taxon>Neopterygii</taxon>
        <taxon>Teleostei</taxon>
        <taxon>Osteoglossocephala</taxon>
        <taxon>Osteoglossomorpha</taxon>
        <taxon>Osteoglossiformes</taxon>
        <taxon>Osteoglossidae</taxon>
        <taxon>Scleropages</taxon>
    </lineage>
</organism>